<dbReference type="RefSeq" id="WP_146986633.1">
    <property type="nucleotide sequence ID" value="NZ_VITY01000005.1"/>
</dbReference>
<feature type="transmembrane region" description="Helical" evidence="5">
    <location>
        <begin position="214"/>
        <end position="235"/>
    </location>
</feature>
<feature type="transmembrane region" description="Helical" evidence="5">
    <location>
        <begin position="147"/>
        <end position="168"/>
    </location>
</feature>
<dbReference type="PANTHER" id="PTHR43483">
    <property type="entry name" value="MEMBRANE TRANSPORTER PROTEIN HI_0806-RELATED"/>
    <property type="match status" value="1"/>
</dbReference>
<organism evidence="6 7">
    <name type="scientific">Bradyrhizobium macuxiense</name>
    <dbReference type="NCBI Taxonomy" id="1755647"/>
    <lineage>
        <taxon>Bacteria</taxon>
        <taxon>Pseudomonadati</taxon>
        <taxon>Pseudomonadota</taxon>
        <taxon>Alphaproteobacteria</taxon>
        <taxon>Hyphomicrobiales</taxon>
        <taxon>Nitrobacteraceae</taxon>
        <taxon>Bradyrhizobium</taxon>
    </lineage>
</organism>
<dbReference type="GO" id="GO:0005886">
    <property type="term" value="C:plasma membrane"/>
    <property type="evidence" value="ECO:0007669"/>
    <property type="project" value="UniProtKB-SubCell"/>
</dbReference>
<sequence>MSSELILPVFGLSGIAAGFFAGLFGIGGGLIMVPVLVYAFETTGIDRQHAVAMALGTSMAAIVFSAAQSAYGHYRRGSTSVDMIRRSTPWVVVGVVFGSALASEARATLLLGFVACFQLFAAGLMVTDISKIGALQMVARRDFSLGLFSLAFGGIAALAGIGGGTLFTPYFKAAGMEPKLAIGTSAAIGLPISLAGALAYAWEGRNVPLGHWMLGYINLPALAALVAGTFVTVRLGVAVAHWLPSRALAGLFALFLVFNGAHLLYSALT</sequence>
<dbReference type="OrthoDB" id="457670at2"/>
<keyword evidence="7" id="KW-1185">Reference proteome</keyword>
<feature type="transmembrane region" description="Helical" evidence="5">
    <location>
        <begin position="247"/>
        <end position="268"/>
    </location>
</feature>
<feature type="transmembrane region" description="Helical" evidence="5">
    <location>
        <begin position="109"/>
        <end position="127"/>
    </location>
</feature>
<evidence type="ECO:0000256" key="1">
    <source>
        <dbReference type="ARBA" id="ARBA00004141"/>
    </source>
</evidence>
<gene>
    <name evidence="6" type="ORF">FBZ93_10516</name>
</gene>
<evidence type="ECO:0000256" key="2">
    <source>
        <dbReference type="ARBA" id="ARBA00022692"/>
    </source>
</evidence>
<evidence type="ECO:0000256" key="4">
    <source>
        <dbReference type="ARBA" id="ARBA00023136"/>
    </source>
</evidence>
<comment type="subcellular location">
    <subcellularLocation>
        <location evidence="5">Cell membrane</location>
        <topology evidence="5">Multi-pass membrane protein</topology>
    </subcellularLocation>
    <subcellularLocation>
        <location evidence="1">Membrane</location>
        <topology evidence="1">Multi-pass membrane protein</topology>
    </subcellularLocation>
</comment>
<keyword evidence="2 5" id="KW-0812">Transmembrane</keyword>
<comment type="similarity">
    <text evidence="5">Belongs to the 4-toluene sulfonate uptake permease (TSUP) (TC 2.A.102) family.</text>
</comment>
<feature type="transmembrane region" description="Helical" evidence="5">
    <location>
        <begin position="6"/>
        <end position="39"/>
    </location>
</feature>
<evidence type="ECO:0000313" key="7">
    <source>
        <dbReference type="Proteomes" id="UP000321304"/>
    </source>
</evidence>
<keyword evidence="3 5" id="KW-1133">Transmembrane helix</keyword>
<dbReference type="Proteomes" id="UP000321304">
    <property type="component" value="Unassembled WGS sequence"/>
</dbReference>
<feature type="transmembrane region" description="Helical" evidence="5">
    <location>
        <begin position="51"/>
        <end position="71"/>
    </location>
</feature>
<dbReference type="EMBL" id="VITY01000005">
    <property type="protein sequence ID" value="TWC00224.1"/>
    <property type="molecule type" value="Genomic_DNA"/>
</dbReference>
<evidence type="ECO:0000256" key="5">
    <source>
        <dbReference type="RuleBase" id="RU363041"/>
    </source>
</evidence>
<evidence type="ECO:0000313" key="6">
    <source>
        <dbReference type="EMBL" id="TWC00224.1"/>
    </source>
</evidence>
<proteinExistence type="inferred from homology"/>
<dbReference type="PANTHER" id="PTHR43483:SF3">
    <property type="entry name" value="MEMBRANE TRANSPORTER PROTEIN HI_0806-RELATED"/>
    <property type="match status" value="1"/>
</dbReference>
<protein>
    <recommendedName>
        <fullName evidence="5">Probable membrane transporter protein</fullName>
    </recommendedName>
</protein>
<name>A0A560LXN4_9BRAD</name>
<keyword evidence="5" id="KW-1003">Cell membrane</keyword>
<reference evidence="6 7" key="1">
    <citation type="submission" date="2019-06" db="EMBL/GenBank/DDBJ databases">
        <title>Genomic Encyclopedia of Type Strains, Phase IV (KMG-V): Genome sequencing to study the core and pangenomes of soil and plant-associated prokaryotes.</title>
        <authorList>
            <person name="Whitman W."/>
        </authorList>
    </citation>
    <scope>NUCLEOTIDE SEQUENCE [LARGE SCALE GENOMIC DNA]</scope>
    <source>
        <strain evidence="6 7">BR 10355</strain>
    </source>
</reference>
<keyword evidence="4 5" id="KW-0472">Membrane</keyword>
<evidence type="ECO:0000256" key="3">
    <source>
        <dbReference type="ARBA" id="ARBA00022989"/>
    </source>
</evidence>
<dbReference type="InterPro" id="IPR002781">
    <property type="entry name" value="TM_pro_TauE-like"/>
</dbReference>
<dbReference type="AlphaFoldDB" id="A0A560LXN4"/>
<feature type="transmembrane region" description="Helical" evidence="5">
    <location>
        <begin position="180"/>
        <end position="202"/>
    </location>
</feature>
<dbReference type="Pfam" id="PF01925">
    <property type="entry name" value="TauE"/>
    <property type="match status" value="1"/>
</dbReference>
<accession>A0A560LXN4</accession>
<comment type="caution">
    <text evidence="6">The sequence shown here is derived from an EMBL/GenBank/DDBJ whole genome shotgun (WGS) entry which is preliminary data.</text>
</comment>